<feature type="compositionally biased region" description="Basic residues" evidence="1">
    <location>
        <begin position="30"/>
        <end position="43"/>
    </location>
</feature>
<name>A0A6J4UZF6_9BACT</name>
<feature type="compositionally biased region" description="Basic residues" evidence="1">
    <location>
        <begin position="11"/>
        <end position="23"/>
    </location>
</feature>
<accession>A0A6J4UZF6</accession>
<gene>
    <name evidence="2" type="ORF">AVDCRST_MAG87-1777</name>
</gene>
<feature type="compositionally biased region" description="Basic residues" evidence="1">
    <location>
        <begin position="107"/>
        <end position="120"/>
    </location>
</feature>
<feature type="non-terminal residue" evidence="2">
    <location>
        <position position="139"/>
    </location>
</feature>
<dbReference type="EMBL" id="CADCWJ010000398">
    <property type="protein sequence ID" value="CAA9563677.1"/>
    <property type="molecule type" value="Genomic_DNA"/>
</dbReference>
<protein>
    <submittedName>
        <fullName evidence="2">Uncharacterized protein</fullName>
    </submittedName>
</protein>
<evidence type="ECO:0000256" key="1">
    <source>
        <dbReference type="SAM" id="MobiDB-lite"/>
    </source>
</evidence>
<dbReference type="AlphaFoldDB" id="A0A6J4UZF6"/>
<reference evidence="2" key="1">
    <citation type="submission" date="2020-02" db="EMBL/GenBank/DDBJ databases">
        <authorList>
            <person name="Meier V. D."/>
        </authorList>
    </citation>
    <scope>NUCLEOTIDE SEQUENCE</scope>
    <source>
        <strain evidence="2">AVDCRST_MAG87</strain>
    </source>
</reference>
<feature type="non-terminal residue" evidence="2">
    <location>
        <position position="1"/>
    </location>
</feature>
<proteinExistence type="predicted"/>
<feature type="region of interest" description="Disordered" evidence="1">
    <location>
        <begin position="1"/>
        <end position="139"/>
    </location>
</feature>
<sequence length="139" mass="15530">EKDFYPGRSGAGRRRSLGSKRRAIAAARDHAHRAAATRPQRFRTRADPGARGFRSRAGLPASQPSRRGDRHRPRGPAGIPVRGEAAGDTQGWRGSVHPGRDDSLRQERRRRHRLGARHLSRREGQAAGRIRSGERLREV</sequence>
<organism evidence="2">
    <name type="scientific">uncultured Thermomicrobiales bacterium</name>
    <dbReference type="NCBI Taxonomy" id="1645740"/>
    <lineage>
        <taxon>Bacteria</taxon>
        <taxon>Pseudomonadati</taxon>
        <taxon>Thermomicrobiota</taxon>
        <taxon>Thermomicrobia</taxon>
        <taxon>Thermomicrobiales</taxon>
        <taxon>environmental samples</taxon>
    </lineage>
</organism>
<evidence type="ECO:0000313" key="2">
    <source>
        <dbReference type="EMBL" id="CAA9563677.1"/>
    </source>
</evidence>